<feature type="region of interest" description="Disordered" evidence="1">
    <location>
        <begin position="63"/>
        <end position="94"/>
    </location>
</feature>
<accession>A0A3N0XHL3</accession>
<keyword evidence="3" id="KW-1185">Reference proteome</keyword>
<evidence type="ECO:0000313" key="3">
    <source>
        <dbReference type="Proteomes" id="UP000281406"/>
    </source>
</evidence>
<evidence type="ECO:0000256" key="1">
    <source>
        <dbReference type="SAM" id="MobiDB-lite"/>
    </source>
</evidence>
<evidence type="ECO:0000313" key="2">
    <source>
        <dbReference type="EMBL" id="ROI16555.1"/>
    </source>
</evidence>
<feature type="region of interest" description="Disordered" evidence="1">
    <location>
        <begin position="1"/>
        <end position="24"/>
    </location>
</feature>
<dbReference type="EMBL" id="RJVU01074764">
    <property type="protein sequence ID" value="ROI16555.1"/>
    <property type="molecule type" value="Genomic_DNA"/>
</dbReference>
<name>A0A3N0XHL3_ANAGA</name>
<dbReference type="Proteomes" id="UP000281406">
    <property type="component" value="Unassembled WGS sequence"/>
</dbReference>
<proteinExistence type="predicted"/>
<protein>
    <submittedName>
        <fullName evidence="2">Uncharacterized protein</fullName>
    </submittedName>
</protein>
<reference evidence="2 3" key="1">
    <citation type="submission" date="2018-10" db="EMBL/GenBank/DDBJ databases">
        <title>Genome assembly for a Yunnan-Guizhou Plateau 3E fish, Anabarilius grahami (Regan), and its evolutionary and genetic applications.</title>
        <authorList>
            <person name="Jiang W."/>
        </authorList>
    </citation>
    <scope>NUCLEOTIDE SEQUENCE [LARGE SCALE GENOMIC DNA]</scope>
    <source>
        <strain evidence="2">AG-KIZ</strain>
        <tissue evidence="2">Muscle</tissue>
    </source>
</reference>
<dbReference type="AlphaFoldDB" id="A0A3N0XHL3"/>
<sequence length="94" mass="10338">MKRKPEPAKSSLLSKPTKRWSASDCSTSHTLKRHNFRINHVVFAAALKCTTTACLQRLSSDFSGGDFDSSQFTGRESRPIRVRGGRDAASPVLS</sequence>
<organism evidence="2 3">
    <name type="scientific">Anabarilius grahami</name>
    <name type="common">Kanglang fish</name>
    <name type="synonym">Barilius grahami</name>
    <dbReference type="NCBI Taxonomy" id="495550"/>
    <lineage>
        <taxon>Eukaryota</taxon>
        <taxon>Metazoa</taxon>
        <taxon>Chordata</taxon>
        <taxon>Craniata</taxon>
        <taxon>Vertebrata</taxon>
        <taxon>Euteleostomi</taxon>
        <taxon>Actinopterygii</taxon>
        <taxon>Neopterygii</taxon>
        <taxon>Teleostei</taxon>
        <taxon>Ostariophysi</taxon>
        <taxon>Cypriniformes</taxon>
        <taxon>Xenocyprididae</taxon>
        <taxon>Xenocypridinae</taxon>
        <taxon>Xenocypridinae incertae sedis</taxon>
        <taxon>Anabarilius</taxon>
    </lineage>
</organism>
<gene>
    <name evidence="2" type="ORF">DPX16_22674</name>
</gene>
<comment type="caution">
    <text evidence="2">The sequence shown here is derived from an EMBL/GenBank/DDBJ whole genome shotgun (WGS) entry which is preliminary data.</text>
</comment>